<dbReference type="AlphaFoldDB" id="A0A1M5NKX8"/>
<dbReference type="Proteomes" id="UP000184520">
    <property type="component" value="Unassembled WGS sequence"/>
</dbReference>
<dbReference type="OrthoDB" id="6228646at2"/>
<evidence type="ECO:0000313" key="2">
    <source>
        <dbReference type="Proteomes" id="UP000184520"/>
    </source>
</evidence>
<organism evidence="1 2">
    <name type="scientific">Marisediminitalea aggregata</name>
    <dbReference type="NCBI Taxonomy" id="634436"/>
    <lineage>
        <taxon>Bacteria</taxon>
        <taxon>Pseudomonadati</taxon>
        <taxon>Pseudomonadota</taxon>
        <taxon>Gammaproteobacteria</taxon>
        <taxon>Alteromonadales</taxon>
        <taxon>Alteromonadaceae</taxon>
        <taxon>Marisediminitalea</taxon>
    </lineage>
</organism>
<accession>A0A1M5NKX8</accession>
<name>A0A1M5NKX8_9ALTE</name>
<dbReference type="EMBL" id="FQWD01000005">
    <property type="protein sequence ID" value="SHG90210.1"/>
    <property type="molecule type" value="Genomic_DNA"/>
</dbReference>
<sequence>MTTQTQPVQFNIPTPAKASAFTGYHFEFTDQDTNIEVQASSWSGKESVVINGELISDKRVLTSTSSEHIITHDGREYRVGLHITNILTGNVECKLYRNDLLIGSQHKAVIEKPYTSLPSILKISVAIAWTVACALWVTSVLPL</sequence>
<reference evidence="2" key="1">
    <citation type="submission" date="2016-11" db="EMBL/GenBank/DDBJ databases">
        <authorList>
            <person name="Varghese N."/>
            <person name="Submissions S."/>
        </authorList>
    </citation>
    <scope>NUCLEOTIDE SEQUENCE [LARGE SCALE GENOMIC DNA]</scope>
    <source>
        <strain evidence="2">CGMCC 1.8995</strain>
    </source>
</reference>
<protein>
    <submittedName>
        <fullName evidence="1">Uncharacterized protein</fullName>
    </submittedName>
</protein>
<gene>
    <name evidence="1" type="ORF">SAMN05216361_3275</name>
</gene>
<proteinExistence type="predicted"/>
<dbReference type="RefSeq" id="WP_073324238.1">
    <property type="nucleotide sequence ID" value="NZ_FQWD01000005.1"/>
</dbReference>
<keyword evidence="2" id="KW-1185">Reference proteome</keyword>
<evidence type="ECO:0000313" key="1">
    <source>
        <dbReference type="EMBL" id="SHG90210.1"/>
    </source>
</evidence>